<organism evidence="12 13">
    <name type="scientific">Ruania alba</name>
    <dbReference type="NCBI Taxonomy" id="648782"/>
    <lineage>
        <taxon>Bacteria</taxon>
        <taxon>Bacillati</taxon>
        <taxon>Actinomycetota</taxon>
        <taxon>Actinomycetes</taxon>
        <taxon>Micrococcales</taxon>
        <taxon>Ruaniaceae</taxon>
        <taxon>Ruania</taxon>
    </lineage>
</organism>
<dbReference type="InterPro" id="IPR032364">
    <property type="entry name" value="GramPos_pilinD1_N"/>
</dbReference>
<dbReference type="NCBIfam" id="TIGR04226">
    <property type="entry name" value="RrgB_K2N_iso_D2"/>
    <property type="match status" value="1"/>
</dbReference>
<evidence type="ECO:0000256" key="6">
    <source>
        <dbReference type="ARBA" id="ARBA00030238"/>
    </source>
</evidence>
<dbReference type="InterPro" id="IPR013784">
    <property type="entry name" value="Carb-bd-like_fold"/>
</dbReference>
<feature type="compositionally biased region" description="Low complexity" evidence="7">
    <location>
        <begin position="34"/>
        <end position="44"/>
    </location>
</feature>
<evidence type="ECO:0000256" key="9">
    <source>
        <dbReference type="SAM" id="SignalP"/>
    </source>
</evidence>
<evidence type="ECO:0000256" key="4">
    <source>
        <dbReference type="ARBA" id="ARBA00022525"/>
    </source>
</evidence>
<dbReference type="InterPro" id="IPR048052">
    <property type="entry name" value="FM1-like"/>
</dbReference>
<dbReference type="PANTHER" id="PTHR36108">
    <property type="entry name" value="COLOSSIN-B-RELATED"/>
    <property type="match status" value="1"/>
</dbReference>
<keyword evidence="13" id="KW-1185">Reference proteome</keyword>
<dbReference type="EC" id="3.2.1.1" evidence="3"/>
<keyword evidence="8" id="KW-0812">Transmembrane</keyword>
<feature type="region of interest" description="Disordered" evidence="7">
    <location>
        <begin position="34"/>
        <end position="70"/>
    </location>
</feature>
<comment type="similarity">
    <text evidence="2">Belongs to the serine-aspartate repeat-containing protein (SDr) family.</text>
</comment>
<dbReference type="Pfam" id="PF17802">
    <property type="entry name" value="SpaA"/>
    <property type="match status" value="1"/>
</dbReference>
<comment type="catalytic activity">
    <reaction evidence="1">
        <text>Endohydrolysis of (1-&gt;4)-alpha-D-glucosidic linkages in polysaccharides containing three or more (1-&gt;4)-alpha-linked D-glucose units.</text>
        <dbReference type="EC" id="3.2.1.1"/>
    </reaction>
</comment>
<evidence type="ECO:0000256" key="2">
    <source>
        <dbReference type="ARBA" id="ARBA00007257"/>
    </source>
</evidence>
<proteinExistence type="inferred from homology"/>
<dbReference type="RefSeq" id="WP_175477226.1">
    <property type="nucleotide sequence ID" value="NZ_FNTX01000002.1"/>
</dbReference>
<evidence type="ECO:0000256" key="3">
    <source>
        <dbReference type="ARBA" id="ARBA00012595"/>
    </source>
</evidence>
<keyword evidence="8" id="KW-1133">Transmembrane helix</keyword>
<dbReference type="EMBL" id="FNTX01000002">
    <property type="protein sequence ID" value="SEE95895.1"/>
    <property type="molecule type" value="Genomic_DNA"/>
</dbReference>
<dbReference type="Gene3D" id="2.60.40.740">
    <property type="match status" value="1"/>
</dbReference>
<gene>
    <name evidence="12" type="ORF">SAMN04488554_3884</name>
</gene>
<feature type="domain" description="SpaA-like prealbumin fold" evidence="11">
    <location>
        <begin position="339"/>
        <end position="429"/>
    </location>
</feature>
<dbReference type="NCBIfam" id="NF033902">
    <property type="entry name" value="iso_D2_wall_anc"/>
    <property type="match status" value="1"/>
</dbReference>
<feature type="signal peptide" evidence="9">
    <location>
        <begin position="1"/>
        <end position="34"/>
    </location>
</feature>
<sequence>MSRSHRPLRRLAAAVSAAALGVLGMVALSAPAGAAPGPNLDPDATGSLTIHKYESPNTDPGLPNDGSEITPDPTLNPLAGVEFTLTQVTDIDLTTNEGWNEADALVTSVAAGGDLTGHTSAVVGSQSTLADGTTTFGSLSMGVYYVEETNPGANQIVAPVEPFIVMIPLPTTIDGESTWLYDVHVYPKNALGENEKSLDDSDAYGLGDTVSFTVDSAIPSFFGTEDLAGYSIVDDLDTRLAVTAGTTVVTAVDGAAVAITLDPLDYTVTEPAVATGGTLTVEFTASGLAKLAAAPGGTVTVAFETTVTAIGDGTITNDVVTFINDHEITSNTVETLWGAVQIAKYDVDTDPRVGLEGAVFEVYLEATGGDPIAVDGATQFTTDADGTVLIPGLKAGTYYLDEVTAPDRYLPVTGRIEVTVTAGSLEEATVVEVANEKIPDVELPLTGGEGVALFTALGIGLILIAVGTAVTLARRGARR</sequence>
<evidence type="ECO:0000313" key="12">
    <source>
        <dbReference type="EMBL" id="SEE95895.1"/>
    </source>
</evidence>
<dbReference type="AlphaFoldDB" id="A0A1H5N2S4"/>
<dbReference type="SUPFAM" id="SSF49452">
    <property type="entry name" value="Starch-binding domain-like"/>
    <property type="match status" value="1"/>
</dbReference>
<dbReference type="InterPro" id="IPR041033">
    <property type="entry name" value="SpaA_PFL_dom_1"/>
</dbReference>
<keyword evidence="4" id="KW-0964">Secreted</keyword>
<evidence type="ECO:0000256" key="5">
    <source>
        <dbReference type="ARBA" id="ARBA00022729"/>
    </source>
</evidence>
<dbReference type="Pfam" id="PF16555">
    <property type="entry name" value="GramPos_pilinD1"/>
    <property type="match status" value="1"/>
</dbReference>
<evidence type="ECO:0000259" key="10">
    <source>
        <dbReference type="Pfam" id="PF16555"/>
    </source>
</evidence>
<dbReference type="InterPro" id="IPR013783">
    <property type="entry name" value="Ig-like_fold"/>
</dbReference>
<evidence type="ECO:0000259" key="11">
    <source>
        <dbReference type="Pfam" id="PF17802"/>
    </source>
</evidence>
<dbReference type="PANTHER" id="PTHR36108:SF13">
    <property type="entry name" value="COLOSSIN-B-RELATED"/>
    <property type="match status" value="1"/>
</dbReference>
<evidence type="ECO:0000256" key="7">
    <source>
        <dbReference type="SAM" id="MobiDB-lite"/>
    </source>
</evidence>
<dbReference type="Proteomes" id="UP000199220">
    <property type="component" value="Unassembled WGS sequence"/>
</dbReference>
<keyword evidence="8" id="KW-0472">Membrane</keyword>
<evidence type="ECO:0000256" key="1">
    <source>
        <dbReference type="ARBA" id="ARBA00000548"/>
    </source>
</evidence>
<evidence type="ECO:0000313" key="13">
    <source>
        <dbReference type="Proteomes" id="UP000199220"/>
    </source>
</evidence>
<reference evidence="13" key="1">
    <citation type="submission" date="2016-10" db="EMBL/GenBank/DDBJ databases">
        <authorList>
            <person name="Varghese N."/>
            <person name="Submissions S."/>
        </authorList>
    </citation>
    <scope>NUCLEOTIDE SEQUENCE [LARGE SCALE GENOMIC DNA]</scope>
    <source>
        <strain evidence="13">DSM 21368</strain>
    </source>
</reference>
<feature type="domain" description="Gram-positive pilin subunit D1 N-terminal" evidence="10">
    <location>
        <begin position="45"/>
        <end position="189"/>
    </location>
</feature>
<dbReference type="Gene3D" id="2.60.40.10">
    <property type="entry name" value="Immunoglobulins"/>
    <property type="match status" value="2"/>
</dbReference>
<feature type="transmembrane region" description="Helical" evidence="8">
    <location>
        <begin position="451"/>
        <end position="473"/>
    </location>
</feature>
<protein>
    <recommendedName>
        <fullName evidence="3">alpha-amylase</fullName>
        <ecNumber evidence="3">3.2.1.1</ecNumber>
    </recommendedName>
    <alternativeName>
        <fullName evidence="6">1,4-alpha-D-glucan glucanohydrolase</fullName>
    </alternativeName>
</protein>
<feature type="chain" id="PRO_5011742846" description="alpha-amylase" evidence="9">
    <location>
        <begin position="35"/>
        <end position="479"/>
    </location>
</feature>
<keyword evidence="5 9" id="KW-0732">Signal</keyword>
<dbReference type="GO" id="GO:0030246">
    <property type="term" value="F:carbohydrate binding"/>
    <property type="evidence" value="ECO:0007669"/>
    <property type="project" value="InterPro"/>
</dbReference>
<accession>A0A1H5N2S4</accession>
<dbReference type="GO" id="GO:0004556">
    <property type="term" value="F:alpha-amylase activity"/>
    <property type="evidence" value="ECO:0007669"/>
    <property type="project" value="UniProtKB-EC"/>
</dbReference>
<name>A0A1H5N2S4_9MICO</name>
<dbReference type="STRING" id="648782.SAMN04488554_3884"/>
<evidence type="ECO:0000256" key="8">
    <source>
        <dbReference type="SAM" id="Phobius"/>
    </source>
</evidence>
<dbReference type="GO" id="GO:0005975">
    <property type="term" value="P:carbohydrate metabolic process"/>
    <property type="evidence" value="ECO:0007669"/>
    <property type="project" value="UniProtKB-ARBA"/>
</dbReference>
<dbReference type="InterPro" id="IPR026466">
    <property type="entry name" value="Fim_isopep_form_D2_dom"/>
</dbReference>